<name>A0ABT3GVV3_9RHOB</name>
<keyword evidence="2" id="KW-1185">Reference proteome</keyword>
<dbReference type="InterPro" id="IPR012902">
    <property type="entry name" value="N_methyl_site"/>
</dbReference>
<dbReference type="Proteomes" id="UP001208938">
    <property type="component" value="Unassembled WGS sequence"/>
</dbReference>
<dbReference type="Pfam" id="PF07963">
    <property type="entry name" value="N_methyl"/>
    <property type="match status" value="1"/>
</dbReference>
<dbReference type="RefSeq" id="WP_264504756.1">
    <property type="nucleotide sequence ID" value="NZ_JAPDFL010000001.1"/>
</dbReference>
<dbReference type="EMBL" id="JAPDFL010000001">
    <property type="protein sequence ID" value="MCW1931662.1"/>
    <property type="molecule type" value="Genomic_DNA"/>
</dbReference>
<proteinExistence type="predicted"/>
<organism evidence="1 2">
    <name type="scientific">Pararhodobacter zhoushanensis</name>
    <dbReference type="NCBI Taxonomy" id="2479545"/>
    <lineage>
        <taxon>Bacteria</taxon>
        <taxon>Pseudomonadati</taxon>
        <taxon>Pseudomonadota</taxon>
        <taxon>Alphaproteobacteria</taxon>
        <taxon>Rhodobacterales</taxon>
        <taxon>Paracoccaceae</taxon>
        <taxon>Pararhodobacter</taxon>
    </lineage>
</organism>
<accession>A0ABT3GVV3</accession>
<sequence length="168" mass="17785">MRRGFTLIELLVAMAILAVVSIMGVQALSGVFFQREILTRTDAQAVAVIRTLSLLRQDFEAVVPLPATLEETELGLALGDNRITLARGGLAEVPGDDGIGVAVIFWRVEGGALVRGMQGGAARQMLDGVRALSVVQIGREGEGTGLPPGLRLTIETARWGALDVVVVR</sequence>
<gene>
    <name evidence="1" type="ORF">OKW52_05150</name>
</gene>
<reference evidence="1 2" key="1">
    <citation type="submission" date="2022-10" db="EMBL/GenBank/DDBJ databases">
        <title>Pararhodobacter sp. nov., isolated from marine algae.</title>
        <authorList>
            <person name="Choi B.J."/>
            <person name="Kim J.M."/>
            <person name="Lee J.K."/>
            <person name="Choi D.G."/>
            <person name="Jeon C.O."/>
        </authorList>
    </citation>
    <scope>NUCLEOTIDE SEQUENCE [LARGE SCALE GENOMIC DNA]</scope>
    <source>
        <strain evidence="1 2">ZQ420</strain>
    </source>
</reference>
<protein>
    <submittedName>
        <fullName evidence="1">Prepilin-type N-terminal cleavage/methylation domain-containing protein</fullName>
    </submittedName>
</protein>
<comment type="caution">
    <text evidence="1">The sequence shown here is derived from an EMBL/GenBank/DDBJ whole genome shotgun (WGS) entry which is preliminary data.</text>
</comment>
<dbReference type="PROSITE" id="PS00409">
    <property type="entry name" value="PROKAR_NTER_METHYL"/>
    <property type="match status" value="1"/>
</dbReference>
<dbReference type="InterPro" id="IPR045584">
    <property type="entry name" value="Pilin-like"/>
</dbReference>
<dbReference type="SUPFAM" id="SSF54523">
    <property type="entry name" value="Pili subunits"/>
    <property type="match status" value="1"/>
</dbReference>
<dbReference type="NCBIfam" id="TIGR02532">
    <property type="entry name" value="IV_pilin_GFxxxE"/>
    <property type="match status" value="1"/>
</dbReference>
<evidence type="ECO:0000313" key="1">
    <source>
        <dbReference type="EMBL" id="MCW1931662.1"/>
    </source>
</evidence>
<evidence type="ECO:0000313" key="2">
    <source>
        <dbReference type="Proteomes" id="UP001208938"/>
    </source>
</evidence>